<dbReference type="RefSeq" id="WP_013149491.1">
    <property type="nucleotide sequence ID" value="NC_014209.1"/>
</dbReference>
<evidence type="ECO:0000313" key="1">
    <source>
        <dbReference type="EMBL" id="ADH59805.1"/>
    </source>
</evidence>
<dbReference type="Proteomes" id="UP000002064">
    <property type="component" value="Chromosome"/>
</dbReference>
<name>A0ABN3Z1J4_THEM3</name>
<keyword evidence="2" id="KW-1185">Reference proteome</keyword>
<protein>
    <submittedName>
        <fullName evidence="1">Uncharacterized protein</fullName>
    </submittedName>
</protein>
<evidence type="ECO:0000313" key="2">
    <source>
        <dbReference type="Proteomes" id="UP000002064"/>
    </source>
</evidence>
<dbReference type="EMBL" id="CP002032">
    <property type="protein sequence ID" value="ADH59805.1"/>
    <property type="molecule type" value="Genomic_DNA"/>
</dbReference>
<reference evidence="1 2" key="1">
    <citation type="submission" date="2010-05" db="EMBL/GenBank/DDBJ databases">
        <title>Complete sequence of Thermoanaerobacter mathranii subsp. mathranii mathranii str. A3.</title>
        <authorList>
            <consortium name="US DOE Joint Genome Institute"/>
            <person name="Lucas S."/>
            <person name="Copeland A."/>
            <person name="Lapidus A."/>
            <person name="Cheng J.-F."/>
            <person name="Bruce D."/>
            <person name="Goodwin L."/>
            <person name="Pitluck S."/>
            <person name="Held B."/>
            <person name="Detter J.C."/>
            <person name="Han C."/>
            <person name="Tapia R."/>
            <person name="Land M."/>
            <person name="Hauser L."/>
            <person name="Kyrpides N."/>
            <person name="Mikhailova N."/>
            <person name="Zhou J."/>
            <person name="Hemme C."/>
            <person name="Woyke T."/>
        </authorList>
    </citation>
    <scope>NUCLEOTIDE SEQUENCE [LARGE SCALE GENOMIC DNA]</scope>
    <source>
        <strain evidence="1 2">A3</strain>
    </source>
</reference>
<organism evidence="1 2">
    <name type="scientific">Thermoanaerobacter mathranii subsp. mathranii (strain DSM 11426 / CCUG 53645 / CIP 108742 / A3)</name>
    <dbReference type="NCBI Taxonomy" id="583358"/>
    <lineage>
        <taxon>Bacteria</taxon>
        <taxon>Bacillati</taxon>
        <taxon>Bacillota</taxon>
        <taxon>Clostridia</taxon>
        <taxon>Thermoanaerobacterales</taxon>
        <taxon>Thermoanaerobacteraceae</taxon>
        <taxon>Thermoanaerobacter</taxon>
    </lineage>
</organism>
<accession>A0ABN3Z1J4</accession>
<sequence>MSEKVSNKPWSNFSESDYDKEQWWEACLIHLVPKSEYTSKEQCKLPVREPDGTLNRNGIHAAAAALAGARGGVDAPMEEKRKAAKKLVSLYRNVLNEEPPESILKLAGMKPNQSE</sequence>
<proteinExistence type="predicted"/>
<gene>
    <name evidence="1" type="ordered locus">Tmath_0017</name>
</gene>